<keyword evidence="12" id="KW-1185">Reference proteome</keyword>
<dbReference type="InterPro" id="IPR006685">
    <property type="entry name" value="MscS_channel_2nd"/>
</dbReference>
<dbReference type="PANTHER" id="PTHR30460:SF0">
    <property type="entry name" value="MODERATE CONDUCTANCE MECHANOSENSITIVE CHANNEL YBIO"/>
    <property type="match status" value="1"/>
</dbReference>
<dbReference type="InterPro" id="IPR023408">
    <property type="entry name" value="MscS_beta-dom_sf"/>
</dbReference>
<dbReference type="InterPro" id="IPR011066">
    <property type="entry name" value="MscS_channel_C_sf"/>
</dbReference>
<dbReference type="PANTHER" id="PTHR30460">
    <property type="entry name" value="MODERATE CONDUCTANCE MECHANOSENSITIVE CHANNEL YBIO"/>
    <property type="match status" value="1"/>
</dbReference>
<dbReference type="GO" id="GO:0005886">
    <property type="term" value="C:plasma membrane"/>
    <property type="evidence" value="ECO:0007669"/>
    <property type="project" value="UniProtKB-SubCell"/>
</dbReference>
<dbReference type="SUPFAM" id="SSF82861">
    <property type="entry name" value="Mechanosensitive channel protein MscS (YggB), transmembrane region"/>
    <property type="match status" value="1"/>
</dbReference>
<evidence type="ECO:0000256" key="6">
    <source>
        <dbReference type="ARBA" id="ARBA00023136"/>
    </source>
</evidence>
<keyword evidence="6 8" id="KW-0472">Membrane</keyword>
<feature type="transmembrane region" description="Helical" evidence="8">
    <location>
        <begin position="115"/>
        <end position="137"/>
    </location>
</feature>
<sequence>MKRHTRWIGLVFVLAVLAVLEFQFGDLLLDSQTKVLTPLTKVLLVLIIGGTGIISFSALLKRQLTQDSETVTAGTGRPVKASRAISVISLVQGVLWGALILLAGLIALSQAGVDLGPMLAGAGVVGLVIGLGAQSLLKDILAGIFYVIDDAFRIGEYVEVGNLRGTVERLSLRSMQVRHHRGALHTIPYGAVPSITNYSRDWVIVKFQFQLPLDTDVLKVKKIVKQVSASIMEEEEFGPYILEPLKFQGIDDVDLFGLMVRLKFMSVPGEQFVMRREMLRLLQQAFAENGIEFAKRSVTVTSNGADTNAAAADAAEDDGTQQGQPLPPA</sequence>
<evidence type="ECO:0000259" key="9">
    <source>
        <dbReference type="Pfam" id="PF00924"/>
    </source>
</evidence>
<evidence type="ECO:0000256" key="2">
    <source>
        <dbReference type="ARBA" id="ARBA00008017"/>
    </source>
</evidence>
<keyword evidence="3" id="KW-1003">Cell membrane</keyword>
<evidence type="ECO:0000313" key="12">
    <source>
        <dbReference type="Proteomes" id="UP000830781"/>
    </source>
</evidence>
<dbReference type="SUPFAM" id="SSF82689">
    <property type="entry name" value="Mechanosensitive channel protein MscS (YggB), C-terminal domain"/>
    <property type="match status" value="1"/>
</dbReference>
<evidence type="ECO:0000313" key="11">
    <source>
        <dbReference type="EMBL" id="UOA23036.1"/>
    </source>
</evidence>
<reference evidence="12" key="1">
    <citation type="journal article" date="2022" name="Microorganisms">
        <title>Beyond the ABCs#Discovery of Three New Plasmid Types in Rhodobacterales (RepQ, RepY, RepW).</title>
        <authorList>
            <person name="Freese H.M."/>
            <person name="Ringel V."/>
            <person name="Overmann J."/>
            <person name="Petersen J."/>
        </authorList>
    </citation>
    <scope>NUCLEOTIDE SEQUENCE [LARGE SCALE GENOMIC DNA]</scope>
    <source>
        <strain evidence="12">DSM 110277</strain>
    </source>
</reference>
<dbReference type="InterPro" id="IPR011014">
    <property type="entry name" value="MscS_channel_TM-2"/>
</dbReference>
<feature type="transmembrane region" description="Helical" evidence="8">
    <location>
        <begin position="42"/>
        <end position="60"/>
    </location>
</feature>
<dbReference type="Pfam" id="PF00924">
    <property type="entry name" value="MS_channel_2nd"/>
    <property type="match status" value="1"/>
</dbReference>
<dbReference type="SUPFAM" id="SSF50182">
    <property type="entry name" value="Sm-like ribonucleoproteins"/>
    <property type="match status" value="1"/>
</dbReference>
<keyword evidence="5 8" id="KW-1133">Transmembrane helix</keyword>
<dbReference type="InterPro" id="IPR010920">
    <property type="entry name" value="LSM_dom_sf"/>
</dbReference>
<feature type="domain" description="Mechanosensitive ion channel MscS C-terminal" evidence="10">
    <location>
        <begin position="205"/>
        <end position="293"/>
    </location>
</feature>
<name>A0AAX3ABJ3_9RHOB</name>
<comment type="similarity">
    <text evidence="2">Belongs to the MscS (TC 1.A.23) family.</text>
</comment>
<dbReference type="InterPro" id="IPR045276">
    <property type="entry name" value="YbiO_bact"/>
</dbReference>
<evidence type="ECO:0000256" key="7">
    <source>
        <dbReference type="SAM" id="MobiDB-lite"/>
    </source>
</evidence>
<evidence type="ECO:0000256" key="8">
    <source>
        <dbReference type="SAM" id="Phobius"/>
    </source>
</evidence>
<feature type="region of interest" description="Disordered" evidence="7">
    <location>
        <begin position="307"/>
        <end position="329"/>
    </location>
</feature>
<gene>
    <name evidence="11" type="primary">ybiO_2</name>
    <name evidence="11" type="ORF">DSM110277_01448</name>
</gene>
<dbReference type="Gene3D" id="1.10.287.1260">
    <property type="match status" value="1"/>
</dbReference>
<feature type="domain" description="Mechanosensitive ion channel MscS" evidence="9">
    <location>
        <begin position="136"/>
        <end position="200"/>
    </location>
</feature>
<dbReference type="Gene3D" id="3.30.70.100">
    <property type="match status" value="1"/>
</dbReference>
<evidence type="ECO:0000256" key="4">
    <source>
        <dbReference type="ARBA" id="ARBA00022692"/>
    </source>
</evidence>
<accession>A0AAX3ABJ3</accession>
<evidence type="ECO:0000259" key="10">
    <source>
        <dbReference type="Pfam" id="PF21082"/>
    </source>
</evidence>
<protein>
    <submittedName>
        <fullName evidence="11">Moderate conductance mechanosensitive channel YbiO</fullName>
    </submittedName>
</protein>
<feature type="transmembrane region" description="Helical" evidence="8">
    <location>
        <begin position="87"/>
        <end position="109"/>
    </location>
</feature>
<dbReference type="Proteomes" id="UP000830781">
    <property type="component" value="Chromosome"/>
</dbReference>
<proteinExistence type="inferred from homology"/>
<dbReference type="AlphaFoldDB" id="A0AAX3ABJ3"/>
<evidence type="ECO:0000256" key="3">
    <source>
        <dbReference type="ARBA" id="ARBA00022475"/>
    </source>
</evidence>
<evidence type="ECO:0000256" key="1">
    <source>
        <dbReference type="ARBA" id="ARBA00004651"/>
    </source>
</evidence>
<comment type="subcellular location">
    <subcellularLocation>
        <location evidence="1">Cell membrane</location>
        <topology evidence="1">Multi-pass membrane protein</topology>
    </subcellularLocation>
</comment>
<dbReference type="GO" id="GO:0008381">
    <property type="term" value="F:mechanosensitive monoatomic ion channel activity"/>
    <property type="evidence" value="ECO:0007669"/>
    <property type="project" value="InterPro"/>
</dbReference>
<keyword evidence="4 8" id="KW-0812">Transmembrane</keyword>
<evidence type="ECO:0000256" key="5">
    <source>
        <dbReference type="ARBA" id="ARBA00022989"/>
    </source>
</evidence>
<dbReference type="RefSeq" id="WP_243251774.1">
    <property type="nucleotide sequence ID" value="NZ_BSKR01000001.1"/>
</dbReference>
<dbReference type="Pfam" id="PF21082">
    <property type="entry name" value="MS_channel_3rd"/>
    <property type="match status" value="1"/>
</dbReference>
<organism evidence="11 12">
    <name type="scientific">Sulfitobacter pontiacus</name>
    <dbReference type="NCBI Taxonomy" id="60137"/>
    <lineage>
        <taxon>Bacteria</taxon>
        <taxon>Pseudomonadati</taxon>
        <taxon>Pseudomonadota</taxon>
        <taxon>Alphaproteobacteria</taxon>
        <taxon>Rhodobacterales</taxon>
        <taxon>Roseobacteraceae</taxon>
        <taxon>Sulfitobacter</taxon>
    </lineage>
</organism>
<dbReference type="EMBL" id="CP084959">
    <property type="protein sequence ID" value="UOA23036.1"/>
    <property type="molecule type" value="Genomic_DNA"/>
</dbReference>
<dbReference type="Gene3D" id="2.30.30.60">
    <property type="match status" value="1"/>
</dbReference>
<dbReference type="InterPro" id="IPR049278">
    <property type="entry name" value="MS_channel_C"/>
</dbReference>